<dbReference type="EMBL" id="JAVRFF010000040">
    <property type="protein sequence ID" value="MDT0476275.1"/>
    <property type="molecule type" value="Genomic_DNA"/>
</dbReference>
<evidence type="ECO:0000256" key="3">
    <source>
        <dbReference type="ARBA" id="ARBA00006484"/>
    </source>
</evidence>
<reference evidence="6" key="1">
    <citation type="submission" date="2024-05" db="EMBL/GenBank/DDBJ databases">
        <title>30 novel species of actinomycetes from the DSMZ collection.</title>
        <authorList>
            <person name="Nouioui I."/>
        </authorList>
    </citation>
    <scope>NUCLEOTIDE SEQUENCE</scope>
    <source>
        <strain evidence="6">DSM 41014</strain>
    </source>
</reference>
<dbReference type="Gene3D" id="3.10.129.10">
    <property type="entry name" value="Hotdog Thioesterase"/>
    <property type="match status" value="1"/>
</dbReference>
<evidence type="ECO:0000256" key="1">
    <source>
        <dbReference type="ARBA" id="ARBA00005005"/>
    </source>
</evidence>
<dbReference type="InterPro" id="IPR002347">
    <property type="entry name" value="SDR_fam"/>
</dbReference>
<organism evidence="6 7">
    <name type="scientific">Streptomyces hintoniae</name>
    <dbReference type="NCBI Taxonomy" id="3075521"/>
    <lineage>
        <taxon>Bacteria</taxon>
        <taxon>Bacillati</taxon>
        <taxon>Actinomycetota</taxon>
        <taxon>Actinomycetes</taxon>
        <taxon>Kitasatosporales</taxon>
        <taxon>Streptomycetaceae</taxon>
        <taxon>Streptomyces</taxon>
    </lineage>
</organism>
<comment type="similarity">
    <text evidence="3">Belongs to the short-chain dehydrogenases/reductases (SDR) family.</text>
</comment>
<dbReference type="PANTHER" id="PTHR43008">
    <property type="entry name" value="BENZIL REDUCTASE"/>
    <property type="match status" value="1"/>
</dbReference>
<dbReference type="InterPro" id="IPR002539">
    <property type="entry name" value="MaoC-like_dom"/>
</dbReference>
<dbReference type="Pfam" id="PF01575">
    <property type="entry name" value="MaoC_dehydratas"/>
    <property type="match status" value="1"/>
</dbReference>
<dbReference type="InterPro" id="IPR036291">
    <property type="entry name" value="NAD(P)-bd_dom_sf"/>
</dbReference>
<dbReference type="Pfam" id="PF00106">
    <property type="entry name" value="adh_short"/>
    <property type="match status" value="1"/>
</dbReference>
<comment type="pathway">
    <text evidence="1">Lipid metabolism; fatty acid beta-oxidation.</text>
</comment>
<dbReference type="InterPro" id="IPR029069">
    <property type="entry name" value="HotDog_dom_sf"/>
</dbReference>
<evidence type="ECO:0000313" key="7">
    <source>
        <dbReference type="Proteomes" id="UP001180489"/>
    </source>
</evidence>
<gene>
    <name evidence="6" type="ORF">RM863_29530</name>
</gene>
<comment type="similarity">
    <text evidence="2">Belongs to the enoyl-CoA hydratase/isomerase family.</text>
</comment>
<dbReference type="Gene3D" id="3.40.50.720">
    <property type="entry name" value="NAD(P)-binding Rossmann-like Domain"/>
    <property type="match status" value="1"/>
</dbReference>
<evidence type="ECO:0000256" key="2">
    <source>
        <dbReference type="ARBA" id="ARBA00005254"/>
    </source>
</evidence>
<dbReference type="SUPFAM" id="SSF51735">
    <property type="entry name" value="NAD(P)-binding Rossmann-fold domains"/>
    <property type="match status" value="1"/>
</dbReference>
<accession>A0ABU2UT88</accession>
<proteinExistence type="inferred from homology"/>
<name>A0ABU2UT88_9ACTN</name>
<evidence type="ECO:0000313" key="6">
    <source>
        <dbReference type="EMBL" id="MDT0476275.1"/>
    </source>
</evidence>
<feature type="domain" description="MaoC-like" evidence="5">
    <location>
        <begin position="5"/>
        <end position="81"/>
    </location>
</feature>
<keyword evidence="7" id="KW-1185">Reference proteome</keyword>
<comment type="caution">
    <text evidence="6">The sequence shown here is derived from an EMBL/GenBank/DDBJ whole genome shotgun (WGS) entry which is preliminary data.</text>
</comment>
<protein>
    <submittedName>
        <fullName evidence="6">SDR family NAD(P)-dependent oxidoreductase</fullName>
    </submittedName>
</protein>
<dbReference type="Proteomes" id="UP001180489">
    <property type="component" value="Unassembled WGS sequence"/>
</dbReference>
<keyword evidence="4" id="KW-0560">Oxidoreductase</keyword>
<dbReference type="PANTHER" id="PTHR43008:SF4">
    <property type="entry name" value="CHAIN DEHYDROGENASE, PUTATIVE (AFU_ORTHOLOGUE AFUA_4G08710)-RELATED"/>
    <property type="match status" value="1"/>
</dbReference>
<sequence>MTGRTVVLTPADVAAFAAASGDVNPLHVDEDFARRSTFGRTIAHGALVALTALSSVPPHRLTRLSRLRADFMAPVHPAEPYHVTVDGGAEDGDVVLRIECRGELAARIDLALTAPQRLVLRLPAERSVPQPERTPLAWTLDALRPLPSWRVPYDVDLPRLRDVVTALSAAHVPDPIVLWLARAGWVTGMHVPGRDGLLAGITLTPAQGHVSRRDTEITVHGVDPRTGTVRAGARFHGPEGAATVDLRSFLRHRVTPPSRKSLQAHLPASNRLAGRHVLVAGGSRGLGAALTGALASQGATVWSLYARSDDRMREVQAEFGAERVRPVRCDITDTDEIAAVAGYLDRQGVVLDGVALTAAPPLRPMPLHPQAVASAVEYVGRSLMLILQPLSGLLPSHLPPGSWAVFVSSSVMRDPPARWGHYVASKAALEAYARHCQHHLGLRTLVLRAPKMHTDLVNDPTGRLGAVPIERVAAACTQWVIDGSPAQGHMMRFVEGFPHIEDLEGVV</sequence>
<dbReference type="RefSeq" id="WP_311636978.1">
    <property type="nucleotide sequence ID" value="NZ_JAVRFF010000040.1"/>
</dbReference>
<dbReference type="SUPFAM" id="SSF54637">
    <property type="entry name" value="Thioesterase/thiol ester dehydrase-isomerase"/>
    <property type="match status" value="1"/>
</dbReference>
<evidence type="ECO:0000256" key="4">
    <source>
        <dbReference type="ARBA" id="ARBA00023002"/>
    </source>
</evidence>
<evidence type="ECO:0000259" key="5">
    <source>
        <dbReference type="Pfam" id="PF01575"/>
    </source>
</evidence>